<dbReference type="InterPro" id="IPR007052">
    <property type="entry name" value="CS_dom"/>
</dbReference>
<dbReference type="Proteomes" id="UP000030671">
    <property type="component" value="Unassembled WGS sequence"/>
</dbReference>
<evidence type="ECO:0000256" key="3">
    <source>
        <dbReference type="ARBA" id="ARBA00022833"/>
    </source>
</evidence>
<dbReference type="CDD" id="cd06466">
    <property type="entry name" value="p23_CS_SGT1_like"/>
    <property type="match status" value="1"/>
</dbReference>
<feature type="domain" description="CS" evidence="5">
    <location>
        <begin position="214"/>
        <end position="303"/>
    </location>
</feature>
<sequence>MVRCSHRGCGKEFDPLSLDEICIYHPGGPVFHEGLKSWSCCNTVNKPVLDFEEFTKITGCTRGTHTTETLKEESSRPLPSASESIKMTSSQDGKEVYGVPSIASTKKSSQTASIIPSDITPSQPVEEEDDLDAPVAPGTTCRHNGCRVVFVSDEQNRKGEGPGTSCTYHPANGYLCCKRRVLEFDEFLKIDGCKRGRHVFVPKATKGIEGVEELVECRIDHYQTPHTVQVSVFAKQADLTRSTLTLEDEQVHLDIYLPGAKRFRRSLNLFGQINISESSYKFFGTKVEITLRKADGKSWTLLEKTDQDLGNIALTFGVGGRTGTIGAKELAK</sequence>
<dbReference type="AlphaFoldDB" id="W4KK91"/>
<dbReference type="OrthoDB" id="1898560at2759"/>
<feature type="compositionally biased region" description="Polar residues" evidence="4">
    <location>
        <begin position="109"/>
        <end position="123"/>
    </location>
</feature>
<dbReference type="Pfam" id="PF04968">
    <property type="entry name" value="CHORD"/>
    <property type="match status" value="2"/>
</dbReference>
<dbReference type="GO" id="GO:0046872">
    <property type="term" value="F:metal ion binding"/>
    <property type="evidence" value="ECO:0007669"/>
    <property type="project" value="UniProtKB-KW"/>
</dbReference>
<evidence type="ECO:0000256" key="4">
    <source>
        <dbReference type="SAM" id="MobiDB-lite"/>
    </source>
</evidence>
<dbReference type="PROSITE" id="PS51401">
    <property type="entry name" value="CHORD"/>
    <property type="match status" value="2"/>
</dbReference>
<evidence type="ECO:0000256" key="1">
    <source>
        <dbReference type="ARBA" id="ARBA00022723"/>
    </source>
</evidence>
<dbReference type="EMBL" id="KI925455">
    <property type="protein sequence ID" value="ETW85745.1"/>
    <property type="molecule type" value="Genomic_DNA"/>
</dbReference>
<protein>
    <recommendedName>
        <fullName evidence="9">Chord-domain-containing protein</fullName>
    </recommendedName>
</protein>
<dbReference type="PANTHER" id="PTHR46983:SF3">
    <property type="entry name" value="CHPADIPLOID STATE MAINTENANCE PROTEIN CHPA"/>
    <property type="match status" value="1"/>
</dbReference>
<reference evidence="7 8" key="1">
    <citation type="journal article" date="2012" name="New Phytol.">
        <title>Insight into trade-off between wood decay and parasitism from the genome of a fungal forest pathogen.</title>
        <authorList>
            <person name="Olson A."/>
            <person name="Aerts A."/>
            <person name="Asiegbu F."/>
            <person name="Belbahri L."/>
            <person name="Bouzid O."/>
            <person name="Broberg A."/>
            <person name="Canback B."/>
            <person name="Coutinho P.M."/>
            <person name="Cullen D."/>
            <person name="Dalman K."/>
            <person name="Deflorio G."/>
            <person name="van Diepen L.T."/>
            <person name="Dunand C."/>
            <person name="Duplessis S."/>
            <person name="Durling M."/>
            <person name="Gonthier P."/>
            <person name="Grimwood J."/>
            <person name="Fossdal C.G."/>
            <person name="Hansson D."/>
            <person name="Henrissat B."/>
            <person name="Hietala A."/>
            <person name="Himmelstrand K."/>
            <person name="Hoffmeister D."/>
            <person name="Hogberg N."/>
            <person name="James T.Y."/>
            <person name="Karlsson M."/>
            <person name="Kohler A."/>
            <person name="Kues U."/>
            <person name="Lee Y.H."/>
            <person name="Lin Y.C."/>
            <person name="Lind M."/>
            <person name="Lindquist E."/>
            <person name="Lombard V."/>
            <person name="Lucas S."/>
            <person name="Lunden K."/>
            <person name="Morin E."/>
            <person name="Murat C."/>
            <person name="Park J."/>
            <person name="Raffaello T."/>
            <person name="Rouze P."/>
            <person name="Salamov A."/>
            <person name="Schmutz J."/>
            <person name="Solheim H."/>
            <person name="Stahlberg J."/>
            <person name="Velez H."/>
            <person name="de Vries R.P."/>
            <person name="Wiebenga A."/>
            <person name="Woodward S."/>
            <person name="Yakovlev I."/>
            <person name="Garbelotto M."/>
            <person name="Martin F."/>
            <person name="Grigoriev I.V."/>
            <person name="Stenlid J."/>
        </authorList>
    </citation>
    <scope>NUCLEOTIDE SEQUENCE [LARGE SCALE GENOMIC DNA]</scope>
    <source>
        <strain evidence="7 8">TC 32-1</strain>
    </source>
</reference>
<dbReference type="InterPro" id="IPR008978">
    <property type="entry name" value="HSP20-like_chaperone"/>
</dbReference>
<evidence type="ECO:0000313" key="7">
    <source>
        <dbReference type="EMBL" id="ETW85745.1"/>
    </source>
</evidence>
<keyword evidence="8" id="KW-1185">Reference proteome</keyword>
<dbReference type="Gene3D" id="2.60.40.790">
    <property type="match status" value="1"/>
</dbReference>
<keyword evidence="3" id="KW-0862">Zinc</keyword>
<name>W4KK91_HETIT</name>
<dbReference type="RefSeq" id="XP_009542574.1">
    <property type="nucleotide sequence ID" value="XM_009544279.1"/>
</dbReference>
<dbReference type="HOGENOM" id="CLU_040079_1_0_1"/>
<dbReference type="STRING" id="747525.W4KK91"/>
<evidence type="ECO:0008006" key="9">
    <source>
        <dbReference type="Google" id="ProtNLM"/>
    </source>
</evidence>
<dbReference type="Pfam" id="PF04969">
    <property type="entry name" value="CS"/>
    <property type="match status" value="1"/>
</dbReference>
<dbReference type="InterPro" id="IPR039790">
    <property type="entry name" value="CHRD1"/>
</dbReference>
<dbReference type="PROSITE" id="PS51203">
    <property type="entry name" value="CS"/>
    <property type="match status" value="1"/>
</dbReference>
<feature type="compositionally biased region" description="Polar residues" evidence="4">
    <location>
        <begin position="81"/>
        <end position="91"/>
    </location>
</feature>
<proteinExistence type="predicted"/>
<feature type="region of interest" description="Disordered" evidence="4">
    <location>
        <begin position="109"/>
        <end position="133"/>
    </location>
</feature>
<evidence type="ECO:0000259" key="6">
    <source>
        <dbReference type="PROSITE" id="PS51401"/>
    </source>
</evidence>
<evidence type="ECO:0000313" key="8">
    <source>
        <dbReference type="Proteomes" id="UP000030671"/>
    </source>
</evidence>
<dbReference type="KEGG" id="hir:HETIRDRAFT_310958"/>
<feature type="domain" description="CHORD" evidence="6">
    <location>
        <begin position="4"/>
        <end position="65"/>
    </location>
</feature>
<dbReference type="Gene3D" id="4.10.1130.20">
    <property type="match status" value="2"/>
</dbReference>
<gene>
    <name evidence="7" type="ORF">HETIRDRAFT_310958</name>
</gene>
<evidence type="ECO:0000256" key="2">
    <source>
        <dbReference type="ARBA" id="ARBA00022737"/>
    </source>
</evidence>
<keyword evidence="1" id="KW-0479">Metal-binding</keyword>
<dbReference type="SUPFAM" id="SSF49764">
    <property type="entry name" value="HSP20-like chaperones"/>
    <property type="match status" value="1"/>
</dbReference>
<feature type="domain" description="CHORD" evidence="6">
    <location>
        <begin position="141"/>
        <end position="198"/>
    </location>
</feature>
<keyword evidence="2" id="KW-0677">Repeat</keyword>
<dbReference type="InterPro" id="IPR007051">
    <property type="entry name" value="CHORD_dom"/>
</dbReference>
<dbReference type="GeneID" id="20669818"/>
<evidence type="ECO:0000259" key="5">
    <source>
        <dbReference type="PROSITE" id="PS51203"/>
    </source>
</evidence>
<dbReference type="PANTHER" id="PTHR46983">
    <property type="entry name" value="CYSTEINE AND HISTIDINE-RICH DOMAIN-CONTAINING PROTEIN 1"/>
    <property type="match status" value="1"/>
</dbReference>
<feature type="region of interest" description="Disordered" evidence="4">
    <location>
        <begin position="65"/>
        <end position="93"/>
    </location>
</feature>
<dbReference type="InParanoid" id="W4KK91"/>
<dbReference type="eggNOG" id="KOG1667">
    <property type="taxonomic scope" value="Eukaryota"/>
</dbReference>
<organism evidence="7 8">
    <name type="scientific">Heterobasidion irregulare (strain TC 32-1)</name>
    <dbReference type="NCBI Taxonomy" id="747525"/>
    <lineage>
        <taxon>Eukaryota</taxon>
        <taxon>Fungi</taxon>
        <taxon>Dikarya</taxon>
        <taxon>Basidiomycota</taxon>
        <taxon>Agaricomycotina</taxon>
        <taxon>Agaricomycetes</taxon>
        <taxon>Russulales</taxon>
        <taxon>Bondarzewiaceae</taxon>
        <taxon>Heterobasidion</taxon>
        <taxon>Heterobasidion annosum species complex</taxon>
    </lineage>
</organism>
<accession>W4KK91</accession>